<sequence length="115" mass="13124">MGNRNGYRDSSSISKIDGNHYQQKQKTQPEPNLATYRSSSDIDDSVDRIGLAFGPSFMNGLHPDKSPNTGIAQIKAQKTRKVCLCSKELGLFASPQTRCRIFRLWLWIDFRRMND</sequence>
<dbReference type="AlphaFoldDB" id="W9R5T7"/>
<organism evidence="2 3">
    <name type="scientific">Morus notabilis</name>
    <dbReference type="NCBI Taxonomy" id="981085"/>
    <lineage>
        <taxon>Eukaryota</taxon>
        <taxon>Viridiplantae</taxon>
        <taxon>Streptophyta</taxon>
        <taxon>Embryophyta</taxon>
        <taxon>Tracheophyta</taxon>
        <taxon>Spermatophyta</taxon>
        <taxon>Magnoliopsida</taxon>
        <taxon>eudicotyledons</taxon>
        <taxon>Gunneridae</taxon>
        <taxon>Pentapetalae</taxon>
        <taxon>rosids</taxon>
        <taxon>fabids</taxon>
        <taxon>Rosales</taxon>
        <taxon>Moraceae</taxon>
        <taxon>Moreae</taxon>
        <taxon>Morus</taxon>
    </lineage>
</organism>
<dbReference type="Proteomes" id="UP000030645">
    <property type="component" value="Unassembled WGS sequence"/>
</dbReference>
<dbReference type="EMBL" id="KE344349">
    <property type="protein sequence ID" value="EXB57649.1"/>
    <property type="molecule type" value="Genomic_DNA"/>
</dbReference>
<gene>
    <name evidence="2" type="ORF">L484_002996</name>
</gene>
<protein>
    <submittedName>
        <fullName evidence="2">Uncharacterized protein</fullName>
    </submittedName>
</protein>
<evidence type="ECO:0000313" key="3">
    <source>
        <dbReference type="Proteomes" id="UP000030645"/>
    </source>
</evidence>
<keyword evidence="3" id="KW-1185">Reference proteome</keyword>
<proteinExistence type="predicted"/>
<name>W9R5T7_9ROSA</name>
<feature type="compositionally biased region" description="Polar residues" evidence="1">
    <location>
        <begin position="8"/>
        <end position="30"/>
    </location>
</feature>
<accession>W9R5T7</accession>
<evidence type="ECO:0000256" key="1">
    <source>
        <dbReference type="SAM" id="MobiDB-lite"/>
    </source>
</evidence>
<reference evidence="3" key="1">
    <citation type="submission" date="2013-01" db="EMBL/GenBank/DDBJ databases">
        <title>Draft Genome Sequence of a Mulberry Tree, Morus notabilis C.K. Schneid.</title>
        <authorList>
            <person name="He N."/>
            <person name="Zhao S."/>
        </authorList>
    </citation>
    <scope>NUCLEOTIDE SEQUENCE</scope>
</reference>
<feature type="region of interest" description="Disordered" evidence="1">
    <location>
        <begin position="1"/>
        <end position="40"/>
    </location>
</feature>
<evidence type="ECO:0000313" key="2">
    <source>
        <dbReference type="EMBL" id="EXB57649.1"/>
    </source>
</evidence>